<sequence length="639" mass="72681">MLWIWRVKRFNIFIPKGRGTKGGWASMVETLRRLVCADRGMTSQKEEEPRSKPNMAKTFAEVTNMSRAKGDNLRSWRIQLAKIWSLKGNLGLAKMKRGKVLMEFELLIEAEQAIKLRSISVGGIFLRLEKWRPETGCLREGENKSEAWVRVVSLPVPLWERDILRKIGEECGRFLAVNCQTEKMEELQWARLLVEPNGEELPNVVKFWVEKMCYSITLWWEVRLVMRVATVGKRGKVVTTGEEVGGEACTRTSKRVLEAKEGSRLEALLLHVDGTQGGGGSSYFGKWSKPNEGPRRWYFPFWVKDGLRRLSEEETQSEGISKTDCALLEEVARYENASFSFGMVVSTPPFSPSSIYGRTPLGEYYDLSRATLDITQGVTHRLCNGSGSIEQEEGKCWELIEVNTDSIEESRETLCLPGLCHKKKEDGRKKRRERVHSKVLLEKSRFERELKGLNVPSIMRGEEEEEVCCARKRMPDYGSPMKIRLLSWNVRGANDSSKRKVIKGVTGGILICWDKRTLEVLEMEMGQFSISCRLKNVEDGNAWIFTGVGQFQCYPIPKGKEQSGEADWRHEKICSGASSGLVVGGGGRGRASFRLATKMKVLKEKIKGWNRDVFGRLEVNKNLALQQVEFWDGWRVKGA</sequence>
<reference evidence="2 3" key="1">
    <citation type="journal article" date="2018" name="PLoS Genet.">
        <title>Population sequencing reveals clonal diversity and ancestral inbreeding in the grapevine cultivar Chardonnay.</title>
        <authorList>
            <person name="Roach M.J."/>
            <person name="Johnson D.L."/>
            <person name="Bohlmann J."/>
            <person name="van Vuuren H.J."/>
            <person name="Jones S.J."/>
            <person name="Pretorius I.S."/>
            <person name="Schmidt S.A."/>
            <person name="Borneman A.R."/>
        </authorList>
    </citation>
    <scope>NUCLEOTIDE SEQUENCE [LARGE SCALE GENOMIC DNA]</scope>
    <source>
        <strain evidence="3">cv. Chardonnay</strain>
        <tissue evidence="2">Leaf</tissue>
    </source>
</reference>
<dbReference type="EMBL" id="QGNW01001932">
    <property type="protein sequence ID" value="RVW27912.1"/>
    <property type="molecule type" value="Genomic_DNA"/>
</dbReference>
<dbReference type="Pfam" id="PF14111">
    <property type="entry name" value="DUF4283"/>
    <property type="match status" value="1"/>
</dbReference>
<dbReference type="PANTHER" id="PTHR34427">
    <property type="entry name" value="DUF4283 DOMAIN PROTEIN"/>
    <property type="match status" value="1"/>
</dbReference>
<dbReference type="PANTHER" id="PTHR34427:SF5">
    <property type="entry name" value="DUF4283 DOMAIN-CONTAINING PROTEIN"/>
    <property type="match status" value="1"/>
</dbReference>
<feature type="domain" description="DUF4283" evidence="1">
    <location>
        <begin position="69"/>
        <end position="137"/>
    </location>
</feature>
<dbReference type="Proteomes" id="UP000288805">
    <property type="component" value="Unassembled WGS sequence"/>
</dbReference>
<dbReference type="InterPro" id="IPR025558">
    <property type="entry name" value="DUF4283"/>
</dbReference>
<comment type="caution">
    <text evidence="2">The sequence shown here is derived from an EMBL/GenBank/DDBJ whole genome shotgun (WGS) entry which is preliminary data.</text>
</comment>
<organism evidence="2 3">
    <name type="scientific">Vitis vinifera</name>
    <name type="common">Grape</name>
    <dbReference type="NCBI Taxonomy" id="29760"/>
    <lineage>
        <taxon>Eukaryota</taxon>
        <taxon>Viridiplantae</taxon>
        <taxon>Streptophyta</taxon>
        <taxon>Embryophyta</taxon>
        <taxon>Tracheophyta</taxon>
        <taxon>Spermatophyta</taxon>
        <taxon>Magnoliopsida</taxon>
        <taxon>eudicotyledons</taxon>
        <taxon>Gunneridae</taxon>
        <taxon>Pentapetalae</taxon>
        <taxon>rosids</taxon>
        <taxon>Vitales</taxon>
        <taxon>Vitaceae</taxon>
        <taxon>Viteae</taxon>
        <taxon>Vitis</taxon>
    </lineage>
</organism>
<evidence type="ECO:0000313" key="2">
    <source>
        <dbReference type="EMBL" id="RVW27912.1"/>
    </source>
</evidence>
<dbReference type="AlphaFoldDB" id="A0A438CXJ2"/>
<gene>
    <name evidence="2" type="ORF">CK203_084953</name>
</gene>
<protein>
    <recommendedName>
        <fullName evidence="1">DUF4283 domain-containing protein</fullName>
    </recommendedName>
</protein>
<accession>A0A438CXJ2</accession>
<name>A0A438CXJ2_VITVI</name>
<evidence type="ECO:0000259" key="1">
    <source>
        <dbReference type="Pfam" id="PF14111"/>
    </source>
</evidence>
<evidence type="ECO:0000313" key="3">
    <source>
        <dbReference type="Proteomes" id="UP000288805"/>
    </source>
</evidence>
<proteinExistence type="predicted"/>